<dbReference type="AlphaFoldDB" id="A0A371NVF7"/>
<keyword evidence="4" id="KW-1185">Reference proteome</keyword>
<feature type="transmembrane region" description="Helical" evidence="1">
    <location>
        <begin position="185"/>
        <end position="207"/>
    </location>
</feature>
<dbReference type="Proteomes" id="UP000262172">
    <property type="component" value="Unassembled WGS sequence"/>
</dbReference>
<evidence type="ECO:0000259" key="2">
    <source>
        <dbReference type="Pfam" id="PF10708"/>
    </source>
</evidence>
<dbReference type="EMBL" id="QUAB01000033">
    <property type="protein sequence ID" value="REJ06593.1"/>
    <property type="molecule type" value="Genomic_DNA"/>
</dbReference>
<evidence type="ECO:0000313" key="3">
    <source>
        <dbReference type="EMBL" id="REJ06593.1"/>
    </source>
</evidence>
<accession>A0A371NVF7</accession>
<sequence length="222" mass="24516">MTYAPPTPPGWYPDDAPGMLRWWDGTVWTASTMPASPPAPAAPQPYPQVPEGTRTSTPWIWAVVAVPLATLALTVVQLVLMQQLMQQYLSSFALMTTDPYATDAANLSGLVAWSNGMMLGTMLLSFVSLLLYGAGVLFAYLDHRDLGALGYQRRFHWAWNFLSPVYPIGRSVVVRRQAGTGQAPMWAAIAIMAATFLTPIVWMLAVFPSFYEQMFQTVTQFS</sequence>
<comment type="caution">
    <text evidence="3">The sequence shown here is derived from an EMBL/GenBank/DDBJ whole genome shotgun (WGS) entry which is preliminary data.</text>
</comment>
<feature type="transmembrane region" description="Helical" evidence="1">
    <location>
        <begin position="123"/>
        <end position="141"/>
    </location>
</feature>
<name>A0A371NVF7_9MICO</name>
<protein>
    <submittedName>
        <fullName evidence="3">DUF2510 domain-containing protein</fullName>
    </submittedName>
</protein>
<proteinExistence type="predicted"/>
<keyword evidence="1" id="KW-1133">Transmembrane helix</keyword>
<dbReference type="OrthoDB" id="5244233at2"/>
<feature type="domain" description="DUF2510" evidence="2">
    <location>
        <begin position="9"/>
        <end position="41"/>
    </location>
</feature>
<gene>
    <name evidence="3" type="ORF">DY023_05680</name>
</gene>
<dbReference type="InterPro" id="IPR018929">
    <property type="entry name" value="DUF2510"/>
</dbReference>
<keyword evidence="1" id="KW-0472">Membrane</keyword>
<feature type="transmembrane region" description="Helical" evidence="1">
    <location>
        <begin position="59"/>
        <end position="80"/>
    </location>
</feature>
<evidence type="ECO:0000256" key="1">
    <source>
        <dbReference type="SAM" id="Phobius"/>
    </source>
</evidence>
<evidence type="ECO:0000313" key="4">
    <source>
        <dbReference type="Proteomes" id="UP000262172"/>
    </source>
</evidence>
<organism evidence="3 4">
    <name type="scientific">Microbacterium bovistercoris</name>
    <dbReference type="NCBI Taxonomy" id="2293570"/>
    <lineage>
        <taxon>Bacteria</taxon>
        <taxon>Bacillati</taxon>
        <taxon>Actinomycetota</taxon>
        <taxon>Actinomycetes</taxon>
        <taxon>Micrococcales</taxon>
        <taxon>Microbacteriaceae</taxon>
        <taxon>Microbacterium</taxon>
    </lineage>
</organism>
<dbReference type="Pfam" id="PF10708">
    <property type="entry name" value="DUF2510"/>
    <property type="match status" value="1"/>
</dbReference>
<dbReference type="RefSeq" id="WP_116241370.1">
    <property type="nucleotide sequence ID" value="NZ_QUAB01000033.1"/>
</dbReference>
<keyword evidence="1" id="KW-0812">Transmembrane</keyword>
<reference evidence="3 4" key="1">
    <citation type="submission" date="2018-08" db="EMBL/GenBank/DDBJ databases">
        <title>Isolation, diversity and antifungal activity of Actinobacteria from cow dung.</title>
        <authorList>
            <person name="Ling L."/>
        </authorList>
    </citation>
    <scope>NUCLEOTIDE SEQUENCE [LARGE SCALE GENOMIC DNA]</scope>
    <source>
        <strain evidence="3 4">NEAU-LLE</strain>
    </source>
</reference>